<dbReference type="PANTHER" id="PTHR30537:SF3">
    <property type="entry name" value="TRANSCRIPTIONAL REGULATORY PROTEIN"/>
    <property type="match status" value="1"/>
</dbReference>
<dbReference type="Proteomes" id="UP000199759">
    <property type="component" value="Unassembled WGS sequence"/>
</dbReference>
<dbReference type="EMBL" id="FNHG01000004">
    <property type="protein sequence ID" value="SDM01471.1"/>
    <property type="molecule type" value="Genomic_DNA"/>
</dbReference>
<dbReference type="GO" id="GO:0003700">
    <property type="term" value="F:DNA-binding transcription factor activity"/>
    <property type="evidence" value="ECO:0007669"/>
    <property type="project" value="InterPro"/>
</dbReference>
<dbReference type="PRINTS" id="PR00039">
    <property type="entry name" value="HTHLYSR"/>
</dbReference>
<sequence length="293" mass="32317">MIRDFDWSHLQTFLSVAEHGTLSGAARATGGSQPTMGRHIAALEDQLGVRLFDRAPHGLALTPTGADLVEHARAMATAANQLSLTASGRSERIGGTIRITASEIMSTYTLPAILTALHRAEPEIEVELVSSDRSENLLQREADIAIRMYRPTQADVFTKKVGDLQLAMFAAHDYIARRGAPTTLEEFRSHDVIGYDRSEVMLRGFAEAGLHVDRHFFGFRCDSQVVGWQMVIAGFGIGFNQLEIGLAEPAVQRIVTDTPMPALPIWLTAHSELKTSRRVRRVFDFLAEALKTH</sequence>
<evidence type="ECO:0000313" key="6">
    <source>
        <dbReference type="EMBL" id="SDM01471.1"/>
    </source>
</evidence>
<proteinExistence type="inferred from homology"/>
<evidence type="ECO:0000259" key="5">
    <source>
        <dbReference type="PROSITE" id="PS50931"/>
    </source>
</evidence>
<dbReference type="FunFam" id="1.10.10.10:FF:000001">
    <property type="entry name" value="LysR family transcriptional regulator"/>
    <property type="match status" value="1"/>
</dbReference>
<evidence type="ECO:0000256" key="3">
    <source>
        <dbReference type="ARBA" id="ARBA00023125"/>
    </source>
</evidence>
<keyword evidence="7" id="KW-1185">Reference proteome</keyword>
<dbReference type="OrthoDB" id="9798121at2"/>
<protein>
    <submittedName>
        <fullName evidence="6">DNA-binding transcriptional regulator, LysR family</fullName>
    </submittedName>
</protein>
<dbReference type="AlphaFoldDB" id="A0A1G9PSK7"/>
<dbReference type="PANTHER" id="PTHR30537">
    <property type="entry name" value="HTH-TYPE TRANSCRIPTIONAL REGULATOR"/>
    <property type="match status" value="1"/>
</dbReference>
<name>A0A1G9PSK7_9PROT</name>
<feature type="domain" description="HTH lysR-type" evidence="5">
    <location>
        <begin position="5"/>
        <end position="62"/>
    </location>
</feature>
<dbReference type="InterPro" id="IPR005119">
    <property type="entry name" value="LysR_subst-bd"/>
</dbReference>
<organism evidence="6 7">
    <name type="scientific">Maricaulis salignorans</name>
    <dbReference type="NCBI Taxonomy" id="144026"/>
    <lineage>
        <taxon>Bacteria</taxon>
        <taxon>Pseudomonadati</taxon>
        <taxon>Pseudomonadota</taxon>
        <taxon>Alphaproteobacteria</taxon>
        <taxon>Maricaulales</taxon>
        <taxon>Maricaulaceae</taxon>
        <taxon>Maricaulis</taxon>
    </lineage>
</organism>
<evidence type="ECO:0000256" key="1">
    <source>
        <dbReference type="ARBA" id="ARBA00009437"/>
    </source>
</evidence>
<keyword evidence="4" id="KW-0804">Transcription</keyword>
<evidence type="ECO:0000313" key="7">
    <source>
        <dbReference type="Proteomes" id="UP000199759"/>
    </source>
</evidence>
<dbReference type="GO" id="GO:0006351">
    <property type="term" value="P:DNA-templated transcription"/>
    <property type="evidence" value="ECO:0007669"/>
    <property type="project" value="TreeGrafter"/>
</dbReference>
<accession>A0A1G9PSK7</accession>
<evidence type="ECO:0000256" key="2">
    <source>
        <dbReference type="ARBA" id="ARBA00023015"/>
    </source>
</evidence>
<keyword evidence="2" id="KW-0805">Transcription regulation</keyword>
<keyword evidence="3 6" id="KW-0238">DNA-binding</keyword>
<dbReference type="InterPro" id="IPR036388">
    <property type="entry name" value="WH-like_DNA-bd_sf"/>
</dbReference>
<dbReference type="GO" id="GO:0043565">
    <property type="term" value="F:sequence-specific DNA binding"/>
    <property type="evidence" value="ECO:0007669"/>
    <property type="project" value="TreeGrafter"/>
</dbReference>
<dbReference type="RefSeq" id="WP_091767593.1">
    <property type="nucleotide sequence ID" value="NZ_FNHG01000004.1"/>
</dbReference>
<dbReference type="SUPFAM" id="SSF46785">
    <property type="entry name" value="Winged helix' DNA-binding domain"/>
    <property type="match status" value="1"/>
</dbReference>
<dbReference type="InterPro" id="IPR058163">
    <property type="entry name" value="LysR-type_TF_proteobact-type"/>
</dbReference>
<dbReference type="Pfam" id="PF03466">
    <property type="entry name" value="LysR_substrate"/>
    <property type="match status" value="1"/>
</dbReference>
<dbReference type="Gene3D" id="1.10.10.10">
    <property type="entry name" value="Winged helix-like DNA-binding domain superfamily/Winged helix DNA-binding domain"/>
    <property type="match status" value="1"/>
</dbReference>
<dbReference type="InterPro" id="IPR000847">
    <property type="entry name" value="LysR_HTH_N"/>
</dbReference>
<gene>
    <name evidence="6" type="ORF">SAMN04488568_1045</name>
</gene>
<dbReference type="PROSITE" id="PS50931">
    <property type="entry name" value="HTH_LYSR"/>
    <property type="match status" value="1"/>
</dbReference>
<reference evidence="6 7" key="1">
    <citation type="submission" date="2016-10" db="EMBL/GenBank/DDBJ databases">
        <authorList>
            <person name="de Groot N.N."/>
        </authorList>
    </citation>
    <scope>NUCLEOTIDE SEQUENCE [LARGE SCALE GENOMIC DNA]</scope>
    <source>
        <strain evidence="6 7">DSM 16077</strain>
    </source>
</reference>
<dbReference type="STRING" id="144026.SAMN04488568_1045"/>
<dbReference type="Gene3D" id="3.40.190.290">
    <property type="match status" value="1"/>
</dbReference>
<dbReference type="SUPFAM" id="SSF53850">
    <property type="entry name" value="Periplasmic binding protein-like II"/>
    <property type="match status" value="1"/>
</dbReference>
<comment type="similarity">
    <text evidence="1">Belongs to the LysR transcriptional regulatory family.</text>
</comment>
<dbReference type="InterPro" id="IPR036390">
    <property type="entry name" value="WH_DNA-bd_sf"/>
</dbReference>
<evidence type="ECO:0000256" key="4">
    <source>
        <dbReference type="ARBA" id="ARBA00023163"/>
    </source>
</evidence>
<dbReference type="Pfam" id="PF00126">
    <property type="entry name" value="HTH_1"/>
    <property type="match status" value="1"/>
</dbReference>